<dbReference type="Gene3D" id="1.20.5.470">
    <property type="entry name" value="Single helix bin"/>
    <property type="match status" value="1"/>
</dbReference>
<keyword evidence="7" id="KW-0067">ATP-binding</keyword>
<dbReference type="SUPFAM" id="SSF52402">
    <property type="entry name" value="Adenine nucleotide alpha hydrolases-like"/>
    <property type="match status" value="1"/>
</dbReference>
<dbReference type="Proteomes" id="UP000010116">
    <property type="component" value="Unassembled WGS sequence"/>
</dbReference>
<dbReference type="PANTHER" id="PTHR11587">
    <property type="entry name" value="ARGININOSUCCINATE SYNTHASE"/>
    <property type="match status" value="1"/>
</dbReference>
<protein>
    <recommendedName>
        <fullName evidence="2">argininosuccinate synthase</fullName>
        <ecNumber evidence="2">6.3.4.5</ecNumber>
    </recommendedName>
</protein>
<keyword evidence="6" id="KW-0547">Nucleotide-binding</keyword>
<dbReference type="PROSITE" id="PS00565">
    <property type="entry name" value="ARGININOSUCCIN_SYN_2"/>
    <property type="match status" value="1"/>
</dbReference>
<dbReference type="GO" id="GO:0006526">
    <property type="term" value="P:L-arginine biosynthetic process"/>
    <property type="evidence" value="ECO:0007669"/>
    <property type="project" value="UniProtKB-UniPathway"/>
</dbReference>
<evidence type="ECO:0000256" key="7">
    <source>
        <dbReference type="ARBA" id="ARBA00022840"/>
    </source>
</evidence>
<organism evidence="10 11">
    <name type="scientific">SAR86 cluster bacterium SAR86B</name>
    <dbReference type="NCBI Taxonomy" id="1123867"/>
    <lineage>
        <taxon>Bacteria</taxon>
        <taxon>Pseudomonadati</taxon>
        <taxon>Pseudomonadota</taxon>
        <taxon>Gammaproteobacteria</taxon>
        <taxon>SAR86 cluster</taxon>
    </lineage>
</organism>
<keyword evidence="3" id="KW-0055">Arginine biosynthesis</keyword>
<dbReference type="PANTHER" id="PTHR11587:SF2">
    <property type="entry name" value="ARGININOSUCCINATE SYNTHASE"/>
    <property type="match status" value="1"/>
</dbReference>
<evidence type="ECO:0000313" key="11">
    <source>
        <dbReference type="Proteomes" id="UP000010116"/>
    </source>
</evidence>
<feature type="domain" description="Arginosuccinate synthase C-terminal" evidence="9">
    <location>
        <begin position="174"/>
        <end position="389"/>
    </location>
</feature>
<dbReference type="InterPro" id="IPR048267">
    <property type="entry name" value="Arginosuc_syn_N"/>
</dbReference>
<dbReference type="Pfam" id="PF00764">
    <property type="entry name" value="Arginosuc_synth"/>
    <property type="match status" value="1"/>
</dbReference>
<dbReference type="Gene3D" id="3.90.1260.10">
    <property type="entry name" value="Argininosuccinate synthetase, chain A, domain 2"/>
    <property type="match status" value="1"/>
</dbReference>
<dbReference type="InterPro" id="IPR001518">
    <property type="entry name" value="Arginosuc_synth"/>
</dbReference>
<name>J5KJV1_9GAMM</name>
<dbReference type="GO" id="GO:0000053">
    <property type="term" value="P:argininosuccinate metabolic process"/>
    <property type="evidence" value="ECO:0007669"/>
    <property type="project" value="TreeGrafter"/>
</dbReference>
<evidence type="ECO:0000256" key="2">
    <source>
        <dbReference type="ARBA" id="ARBA00012286"/>
    </source>
</evidence>
<evidence type="ECO:0000259" key="8">
    <source>
        <dbReference type="Pfam" id="PF00764"/>
    </source>
</evidence>
<proteinExistence type="predicted"/>
<dbReference type="NCBIfam" id="NF001770">
    <property type="entry name" value="PRK00509.1"/>
    <property type="match status" value="1"/>
</dbReference>
<evidence type="ECO:0000259" key="9">
    <source>
        <dbReference type="Pfam" id="PF20979"/>
    </source>
</evidence>
<evidence type="ECO:0000256" key="1">
    <source>
        <dbReference type="ARBA" id="ARBA00004967"/>
    </source>
</evidence>
<evidence type="ECO:0000256" key="3">
    <source>
        <dbReference type="ARBA" id="ARBA00022571"/>
    </source>
</evidence>
<dbReference type="HOGENOM" id="CLU_032784_0_0_6"/>
<evidence type="ECO:0000256" key="5">
    <source>
        <dbReference type="ARBA" id="ARBA00022605"/>
    </source>
</evidence>
<dbReference type="InterPro" id="IPR018223">
    <property type="entry name" value="Arginosuc_synth_CS"/>
</dbReference>
<dbReference type="AlphaFoldDB" id="J5KJV1"/>
<dbReference type="Gene3D" id="3.40.50.620">
    <property type="entry name" value="HUPs"/>
    <property type="match status" value="1"/>
</dbReference>
<dbReference type="GO" id="GO:0005524">
    <property type="term" value="F:ATP binding"/>
    <property type="evidence" value="ECO:0007669"/>
    <property type="project" value="UniProtKB-KW"/>
</dbReference>
<gene>
    <name evidence="10" type="primary">argG</name>
    <name evidence="10" type="ORF">NT02SARS_0883</name>
</gene>
<dbReference type="GO" id="GO:0005737">
    <property type="term" value="C:cytoplasm"/>
    <property type="evidence" value="ECO:0007669"/>
    <property type="project" value="TreeGrafter"/>
</dbReference>
<evidence type="ECO:0000256" key="4">
    <source>
        <dbReference type="ARBA" id="ARBA00022598"/>
    </source>
</evidence>
<keyword evidence="4 10" id="KW-0436">Ligase</keyword>
<dbReference type="GO" id="GO:0000050">
    <property type="term" value="P:urea cycle"/>
    <property type="evidence" value="ECO:0007669"/>
    <property type="project" value="TreeGrafter"/>
</dbReference>
<feature type="domain" description="Arginosuccinate synthase-like N-terminal" evidence="8">
    <location>
        <begin position="3"/>
        <end position="164"/>
    </location>
</feature>
<dbReference type="InterPro" id="IPR014729">
    <property type="entry name" value="Rossmann-like_a/b/a_fold"/>
</dbReference>
<evidence type="ECO:0000313" key="10">
    <source>
        <dbReference type="EMBL" id="EJP72846.1"/>
    </source>
</evidence>
<reference evidence="10 11" key="1">
    <citation type="journal article" date="2012" name="ISME J.">
        <title>Genomic insights to SAR86, an abundant and uncultivated marine bacterial lineage.</title>
        <authorList>
            <person name="Dupont C.L."/>
            <person name="Rusch D.B."/>
            <person name="Yooseph S."/>
            <person name="Lombardo M.J."/>
            <person name="Richter R.A."/>
            <person name="Valas R."/>
            <person name="Novotny M."/>
            <person name="Yee-Greenbaum J."/>
            <person name="Selengut J.D."/>
            <person name="Haft D.H."/>
            <person name="Halpern A.L."/>
            <person name="Lasken R.S."/>
            <person name="Nealson K."/>
            <person name="Friedman R."/>
            <person name="Venter J.C."/>
        </authorList>
    </citation>
    <scope>NUCLEOTIDE SEQUENCE [LARGE SCALE GENOMIC DNA]</scope>
</reference>
<dbReference type="EC" id="6.3.4.5" evidence="2"/>
<dbReference type="GO" id="GO:0004055">
    <property type="term" value="F:argininosuccinate synthase activity"/>
    <property type="evidence" value="ECO:0007669"/>
    <property type="project" value="UniProtKB-EC"/>
</dbReference>
<dbReference type="UniPathway" id="UPA00068">
    <property type="reaction ID" value="UER00113"/>
</dbReference>
<accession>J5KJV1</accession>
<dbReference type="EMBL" id="JH611185">
    <property type="protein sequence ID" value="EJP72846.1"/>
    <property type="molecule type" value="Genomic_DNA"/>
</dbReference>
<dbReference type="Pfam" id="PF20979">
    <property type="entry name" value="Arginosuc_syn_C"/>
    <property type="match status" value="1"/>
</dbReference>
<dbReference type="SUPFAM" id="SSF69864">
    <property type="entry name" value="Argininosuccinate synthetase, C-terminal domain"/>
    <property type="match status" value="1"/>
</dbReference>
<dbReference type="CDD" id="cd01999">
    <property type="entry name" value="ASS"/>
    <property type="match status" value="1"/>
</dbReference>
<dbReference type="InterPro" id="IPR024074">
    <property type="entry name" value="AS_cat/multimer_dom_body"/>
</dbReference>
<sequence>MKKIVLAFSGGLDTSFCVPYLIEKGFDVYTIFINSGGISQKQEKIIEKKAYQLGAKKHVSKNVEKELCKSIVTPLLWSDSVYQNKYPILCSDRYLIVQEMVNLCKKLKTNYISHGCTGMGNDQVRFDLSIHANGNFKIITPIREIQKEYKNIRDHELSFLKKKGFKVPNISKKYSVNENLLGVTISGSEIDSFDEPSDETYVLCNPPEKQLKRAKKIVIEFNKGSIKSINGVNINTSDAVKNLNKIGGKYGIGREIVINDTIIGIKGRIVFEAPGISLLKIAHQALEEAVLTAKQNEFKKFVGNKWVELLYQGFYFDPLRKNLETFLKDTQSKVTGKVTLELNAGKADAVKIDSRHILNSKDATYAQSASWSIEESQGFIKLYGLSTKTWSEINK</sequence>
<comment type="pathway">
    <text evidence="1">Amino-acid biosynthesis; L-arginine biosynthesis; L-arginine from L-ornithine and carbamoyl phosphate: step 2/3.</text>
</comment>
<dbReference type="PROSITE" id="PS00564">
    <property type="entry name" value="ARGININOSUCCIN_SYN_1"/>
    <property type="match status" value="1"/>
</dbReference>
<dbReference type="InterPro" id="IPR023434">
    <property type="entry name" value="Arginosuc_synth_type_1_subfam"/>
</dbReference>
<dbReference type="NCBIfam" id="TIGR00032">
    <property type="entry name" value="argG"/>
    <property type="match status" value="1"/>
</dbReference>
<dbReference type="InterPro" id="IPR048268">
    <property type="entry name" value="Arginosuc_syn_C"/>
</dbReference>
<evidence type="ECO:0000256" key="6">
    <source>
        <dbReference type="ARBA" id="ARBA00022741"/>
    </source>
</evidence>
<keyword evidence="5" id="KW-0028">Amino-acid biosynthesis</keyword>